<reference evidence="2 3" key="1">
    <citation type="submission" date="2019-04" db="EMBL/GenBank/DDBJ databases">
        <title>Friends and foes A comparative genomics study of 23 Aspergillus species from section Flavi.</title>
        <authorList>
            <consortium name="DOE Joint Genome Institute"/>
            <person name="Kjaerbolling I."/>
            <person name="Vesth T."/>
            <person name="Frisvad J.C."/>
            <person name="Nybo J.L."/>
            <person name="Theobald S."/>
            <person name="Kildgaard S."/>
            <person name="Isbrandt T."/>
            <person name="Kuo A."/>
            <person name="Sato A."/>
            <person name="Lyhne E.K."/>
            <person name="Kogle M.E."/>
            <person name="Wiebenga A."/>
            <person name="Kun R.S."/>
            <person name="Lubbers R.J."/>
            <person name="Makela M.R."/>
            <person name="Barry K."/>
            <person name="Chovatia M."/>
            <person name="Clum A."/>
            <person name="Daum C."/>
            <person name="Haridas S."/>
            <person name="He G."/>
            <person name="LaButti K."/>
            <person name="Lipzen A."/>
            <person name="Mondo S."/>
            <person name="Riley R."/>
            <person name="Salamov A."/>
            <person name="Simmons B.A."/>
            <person name="Magnuson J.K."/>
            <person name="Henrissat B."/>
            <person name="Mortensen U.H."/>
            <person name="Larsen T.O."/>
            <person name="Devries R.P."/>
            <person name="Grigoriev I.V."/>
            <person name="Machida M."/>
            <person name="Baker S.E."/>
            <person name="Andersen M.R."/>
        </authorList>
    </citation>
    <scope>NUCLEOTIDE SEQUENCE [LARGE SCALE GENOMIC DNA]</scope>
    <source>
        <strain evidence="2 3">CBS 151.66</strain>
    </source>
</reference>
<organism evidence="2 3">
    <name type="scientific">Aspergillus leporis</name>
    <dbReference type="NCBI Taxonomy" id="41062"/>
    <lineage>
        <taxon>Eukaryota</taxon>
        <taxon>Fungi</taxon>
        <taxon>Dikarya</taxon>
        <taxon>Ascomycota</taxon>
        <taxon>Pezizomycotina</taxon>
        <taxon>Eurotiomycetes</taxon>
        <taxon>Eurotiomycetidae</taxon>
        <taxon>Eurotiales</taxon>
        <taxon>Aspergillaceae</taxon>
        <taxon>Aspergillus</taxon>
        <taxon>Aspergillus subgen. Circumdati</taxon>
    </lineage>
</organism>
<dbReference type="AlphaFoldDB" id="A0A5N5WHK4"/>
<keyword evidence="3" id="KW-1185">Reference proteome</keyword>
<feature type="transmembrane region" description="Helical" evidence="1">
    <location>
        <begin position="559"/>
        <end position="579"/>
    </location>
</feature>
<feature type="transmembrane region" description="Helical" evidence="1">
    <location>
        <begin position="466"/>
        <end position="486"/>
    </location>
</feature>
<evidence type="ECO:0000256" key="1">
    <source>
        <dbReference type="SAM" id="Phobius"/>
    </source>
</evidence>
<feature type="transmembrane region" description="Helical" evidence="1">
    <location>
        <begin position="498"/>
        <end position="517"/>
    </location>
</feature>
<keyword evidence="1" id="KW-0472">Membrane</keyword>
<keyword evidence="1" id="KW-1133">Transmembrane helix</keyword>
<feature type="transmembrane region" description="Helical" evidence="1">
    <location>
        <begin position="351"/>
        <end position="377"/>
    </location>
</feature>
<dbReference type="EMBL" id="ML732551">
    <property type="protein sequence ID" value="KAB8067155.1"/>
    <property type="molecule type" value="Genomic_DNA"/>
</dbReference>
<gene>
    <name evidence="2" type="ORF">BDV29DRAFT_186649</name>
</gene>
<sequence length="597" mass="66801">MNPKSVSKGISSCNTDRFFDHLLFSNLTSRIGIHMQFTVQTLIHLELVVLLSSFAAGKLVDVPDDTDKPTPNVICFSLPWYRVTLFFLVNYVAHAATIMPFPGQPKLLAFLDFLTALLLPYSGLWRGASAIWRSSFFSRRCRNDKSYNQLEEAARAGALAVIIRSESWLPRLPDQVVKISATSFKPICRTEQPRGSPVLAKYPEELAFQVDADNISTISTISNHGNPCHARRRRPILPTEMAGLSLVNPAFGEIRRVHGLLHLPDDFTIAILPYNAKVKFNGPDNDYQPYGASPGDDTARPYQHSNLASTYSLPRVLIAILQVFFALYSLTTPTHEAEIDKYGFAAFSFTVLPYLIMSLTNLTASLLIVSYPTLYLVRSEEMDEAERRGAKFDGVVGLLDQDVTDDVITATCKNRCRNQCFVFNNLPANFTVGDSEEVEYEFSPFACSPFKTTGNIFNTTTQKCSCGIFCVFLTLIPLAVIGGLTGFKGKESCKLDQISLMLWFGFDCVYGLAVPVLRQYLLERFLNMKGHQSLAFDRDSGNDGDFHLHKKYLEGARSYIGVVFCIVFVFCGPSVWGFITVVKMLYDWGACFYLTYP</sequence>
<feature type="transmembrane region" description="Helical" evidence="1">
    <location>
        <begin position="107"/>
        <end position="125"/>
    </location>
</feature>
<keyword evidence="1" id="KW-0812">Transmembrane</keyword>
<evidence type="ECO:0000313" key="3">
    <source>
        <dbReference type="Proteomes" id="UP000326565"/>
    </source>
</evidence>
<evidence type="ECO:0000313" key="2">
    <source>
        <dbReference type="EMBL" id="KAB8067155.1"/>
    </source>
</evidence>
<accession>A0A5N5WHK4</accession>
<proteinExistence type="predicted"/>
<dbReference type="OrthoDB" id="4441401at2759"/>
<feature type="transmembrane region" description="Helical" evidence="1">
    <location>
        <begin position="313"/>
        <end position="331"/>
    </location>
</feature>
<feature type="transmembrane region" description="Helical" evidence="1">
    <location>
        <begin position="80"/>
        <end position="101"/>
    </location>
</feature>
<name>A0A5N5WHK4_9EURO</name>
<protein>
    <submittedName>
        <fullName evidence="2">Uncharacterized protein</fullName>
    </submittedName>
</protein>
<dbReference type="Proteomes" id="UP000326565">
    <property type="component" value="Unassembled WGS sequence"/>
</dbReference>